<proteinExistence type="predicted"/>
<feature type="region of interest" description="Disordered" evidence="1">
    <location>
        <begin position="111"/>
        <end position="257"/>
    </location>
</feature>
<sequence length="290" mass="32743">MSTSKFSEQVPLEVGETWEETYEKYCNDMQRGWLAHITKEVRNNDQLTEWTRSFTWEGHLGSGKHANYALSRKSIPLRTGSFYITPTGTALISRILATAWWGSSKTELGIGPSLHMSDHERSRLKFSEPGRHRELRENEPFTPQHTAGAQRRFATTSQHPTNERTELRPLAIKSPEQSSVGYQQTQYPSMSDGTQPQQPAAQQRYSGHFSDPAQFVGEYNSHPPSRRNNRSQIPIQHESRPPAQMSPSGNLFSPPQVGLAMSAHEMYAEDVSSPRFQLRACSGSDLQPQS</sequence>
<gene>
    <name evidence="2" type="ORF">CI109_101516</name>
</gene>
<accession>A0AAJ8LHW6</accession>
<protein>
    <submittedName>
        <fullName evidence="2">Uncharacterized protein</fullName>
    </submittedName>
</protein>
<dbReference type="Proteomes" id="UP000322225">
    <property type="component" value="Chromosome 3"/>
</dbReference>
<evidence type="ECO:0000313" key="3">
    <source>
        <dbReference type="Proteomes" id="UP000322225"/>
    </source>
</evidence>
<reference evidence="2" key="2">
    <citation type="submission" date="2024-01" db="EMBL/GenBank/DDBJ databases">
        <title>Comparative genomics of Cryptococcus and Kwoniella reveals pathogenesis evolution and contrasting modes of karyotype evolution via chromosome fusion or intercentromeric recombination.</title>
        <authorList>
            <person name="Coelho M.A."/>
            <person name="David-Palma M."/>
            <person name="Shea T."/>
            <person name="Bowers K."/>
            <person name="McGinley-Smith S."/>
            <person name="Mohammad A.W."/>
            <person name="Gnirke A."/>
            <person name="Yurkov A.M."/>
            <person name="Nowrousian M."/>
            <person name="Sun S."/>
            <person name="Cuomo C.A."/>
            <person name="Heitman J."/>
        </authorList>
    </citation>
    <scope>NUCLEOTIDE SEQUENCE</scope>
    <source>
        <strain evidence="2">CBS 12478</strain>
    </source>
</reference>
<dbReference type="EMBL" id="CP144053">
    <property type="protein sequence ID" value="WWD17079.1"/>
    <property type="molecule type" value="Genomic_DNA"/>
</dbReference>
<feature type="compositionally biased region" description="Polar residues" evidence="1">
    <location>
        <begin position="175"/>
        <end position="205"/>
    </location>
</feature>
<organism evidence="2 3">
    <name type="scientific">Kwoniella shandongensis</name>
    <dbReference type="NCBI Taxonomy" id="1734106"/>
    <lineage>
        <taxon>Eukaryota</taxon>
        <taxon>Fungi</taxon>
        <taxon>Dikarya</taxon>
        <taxon>Basidiomycota</taxon>
        <taxon>Agaricomycotina</taxon>
        <taxon>Tremellomycetes</taxon>
        <taxon>Tremellales</taxon>
        <taxon>Cryptococcaceae</taxon>
        <taxon>Kwoniella</taxon>
    </lineage>
</organism>
<evidence type="ECO:0000256" key="1">
    <source>
        <dbReference type="SAM" id="MobiDB-lite"/>
    </source>
</evidence>
<reference evidence="2" key="1">
    <citation type="submission" date="2017-08" db="EMBL/GenBank/DDBJ databases">
        <authorList>
            <person name="Cuomo C."/>
            <person name="Billmyre B."/>
            <person name="Heitman J."/>
        </authorList>
    </citation>
    <scope>NUCLEOTIDE SEQUENCE</scope>
    <source>
        <strain evidence="2">CBS 12478</strain>
    </source>
</reference>
<feature type="compositionally biased region" description="Polar residues" evidence="1">
    <location>
        <begin position="141"/>
        <end position="160"/>
    </location>
</feature>
<feature type="compositionally biased region" description="Basic and acidic residues" evidence="1">
    <location>
        <begin position="116"/>
        <end position="139"/>
    </location>
</feature>
<dbReference type="RefSeq" id="XP_065823059.1">
    <property type="nucleotide sequence ID" value="XM_065966987.1"/>
</dbReference>
<dbReference type="GeneID" id="43586653"/>
<keyword evidence="3" id="KW-1185">Reference proteome</keyword>
<name>A0AAJ8LHW6_9TREE</name>
<evidence type="ECO:0000313" key="2">
    <source>
        <dbReference type="EMBL" id="WWD17079.1"/>
    </source>
</evidence>
<dbReference type="KEGG" id="ksn:43586653"/>
<dbReference type="AlphaFoldDB" id="A0AAJ8LHW6"/>